<evidence type="ECO:0000313" key="6">
    <source>
        <dbReference type="EMBL" id="ARE83097.1"/>
    </source>
</evidence>
<dbReference type="AlphaFoldDB" id="A0A1V0RMV0"/>
<evidence type="ECO:0000256" key="3">
    <source>
        <dbReference type="ARBA" id="ARBA00023125"/>
    </source>
</evidence>
<evidence type="ECO:0000313" key="7">
    <source>
        <dbReference type="Proteomes" id="UP000192273"/>
    </source>
</evidence>
<accession>A0A1V0RMV0</accession>
<evidence type="ECO:0000256" key="4">
    <source>
        <dbReference type="ARBA" id="ARBA00023163"/>
    </source>
</evidence>
<dbReference type="SUPFAM" id="SSF53850">
    <property type="entry name" value="Periplasmic binding protein-like II"/>
    <property type="match status" value="1"/>
</dbReference>
<dbReference type="Proteomes" id="UP000192273">
    <property type="component" value="Chromosome"/>
</dbReference>
<keyword evidence="3" id="KW-0238">DNA-binding</keyword>
<dbReference type="KEGG" id="rmm:ROSMUCSMR3_01613"/>
<dbReference type="RefSeq" id="WP_081506985.1">
    <property type="nucleotide sequence ID" value="NZ_CP020474.1"/>
</dbReference>
<dbReference type="GO" id="GO:0003700">
    <property type="term" value="F:DNA-binding transcription factor activity"/>
    <property type="evidence" value="ECO:0007669"/>
    <property type="project" value="InterPro"/>
</dbReference>
<dbReference type="InterPro" id="IPR036388">
    <property type="entry name" value="WH-like_DNA-bd_sf"/>
</dbReference>
<sequence>MSDVTRLPAELTLRGLRVFVALEEAGSIAGAAQRLGGSSSGVSQHITALEAAIGAKLFDRRAKPVTLTPAGQVLRAHAHRILSVVSEAQAELAEISLTSLPQLNLAIIDDLDASLTPVLVSALQKRFRKCFVYAFSGRSDQIIDRLQTREADIGVTALLPAESTTFQSVPILREAFILLTAKGAIKPGTDPREALARLPFVQYSETMPIGQKVAQHLKRVKLNVPRRYAFEATRSVLAMVVQTGGWTLTTPLNLLDAERFIPMLDVLPLPFAGETRHIHLVARAEELGQLPEALARDCRRILRNVLVPRFEAIVPGFEGAIEVAEDEPQTEA</sequence>
<comment type="similarity">
    <text evidence="1">Belongs to the LysR transcriptional regulatory family.</text>
</comment>
<dbReference type="InterPro" id="IPR036390">
    <property type="entry name" value="WH_DNA-bd_sf"/>
</dbReference>
<organism evidence="6 7">
    <name type="scientific">Roseovarius mucosus</name>
    <dbReference type="NCBI Taxonomy" id="215743"/>
    <lineage>
        <taxon>Bacteria</taxon>
        <taxon>Pseudomonadati</taxon>
        <taxon>Pseudomonadota</taxon>
        <taxon>Alphaproteobacteria</taxon>
        <taxon>Rhodobacterales</taxon>
        <taxon>Roseobacteraceae</taxon>
        <taxon>Roseovarius</taxon>
    </lineage>
</organism>
<dbReference type="PANTHER" id="PTHR30126">
    <property type="entry name" value="HTH-TYPE TRANSCRIPTIONAL REGULATOR"/>
    <property type="match status" value="1"/>
</dbReference>
<keyword evidence="7" id="KW-1185">Reference proteome</keyword>
<dbReference type="PANTHER" id="PTHR30126:SF39">
    <property type="entry name" value="HTH-TYPE TRANSCRIPTIONAL REGULATOR CYSL"/>
    <property type="match status" value="1"/>
</dbReference>
<dbReference type="Pfam" id="PF03466">
    <property type="entry name" value="LysR_substrate"/>
    <property type="match status" value="1"/>
</dbReference>
<reference evidence="6 7" key="1">
    <citation type="submission" date="2017-03" db="EMBL/GenBank/DDBJ databases">
        <title>Genome Sequence of Roseovarius mucosus strain SMR3 Isolated from a culture of the Diatom Skeletonema marinoi.</title>
        <authorList>
            <person name="Topel M."/>
            <person name="Pinder M."/>
            <person name="Johansson O.N."/>
            <person name="Kourtchenko O."/>
            <person name="Godhe A."/>
            <person name="Clarke A.K."/>
        </authorList>
    </citation>
    <scope>NUCLEOTIDE SEQUENCE [LARGE SCALE GENOMIC DNA]</scope>
    <source>
        <strain evidence="6 7">SMR3</strain>
    </source>
</reference>
<dbReference type="SUPFAM" id="SSF46785">
    <property type="entry name" value="Winged helix' DNA-binding domain"/>
    <property type="match status" value="1"/>
</dbReference>
<dbReference type="FunFam" id="1.10.10.10:FF:000001">
    <property type="entry name" value="LysR family transcriptional regulator"/>
    <property type="match status" value="1"/>
</dbReference>
<dbReference type="Pfam" id="PF00126">
    <property type="entry name" value="HTH_1"/>
    <property type="match status" value="1"/>
</dbReference>
<proteinExistence type="inferred from homology"/>
<dbReference type="CDD" id="cd05466">
    <property type="entry name" value="PBP2_LTTR_substrate"/>
    <property type="match status" value="1"/>
</dbReference>
<protein>
    <submittedName>
        <fullName evidence="6">HTH-type transcriptional regulator CynR</fullName>
    </submittedName>
</protein>
<dbReference type="PROSITE" id="PS50931">
    <property type="entry name" value="HTH_LYSR"/>
    <property type="match status" value="1"/>
</dbReference>
<dbReference type="Gene3D" id="1.10.10.10">
    <property type="entry name" value="Winged helix-like DNA-binding domain superfamily/Winged helix DNA-binding domain"/>
    <property type="match status" value="1"/>
</dbReference>
<feature type="domain" description="HTH lysR-type" evidence="5">
    <location>
        <begin position="11"/>
        <end position="68"/>
    </location>
</feature>
<evidence type="ECO:0000259" key="5">
    <source>
        <dbReference type="PROSITE" id="PS50931"/>
    </source>
</evidence>
<name>A0A1V0RMV0_9RHOB</name>
<dbReference type="OrthoDB" id="7776850at2"/>
<dbReference type="Gene3D" id="3.40.190.10">
    <property type="entry name" value="Periplasmic binding protein-like II"/>
    <property type="match status" value="2"/>
</dbReference>
<dbReference type="GO" id="GO:0000976">
    <property type="term" value="F:transcription cis-regulatory region binding"/>
    <property type="evidence" value="ECO:0007669"/>
    <property type="project" value="TreeGrafter"/>
</dbReference>
<gene>
    <name evidence="6" type="primary">cynR</name>
    <name evidence="6" type="ORF">ROSMUCSMR3_01613</name>
</gene>
<dbReference type="EMBL" id="CP020474">
    <property type="protein sequence ID" value="ARE83097.1"/>
    <property type="molecule type" value="Genomic_DNA"/>
</dbReference>
<dbReference type="InterPro" id="IPR000847">
    <property type="entry name" value="LysR_HTH_N"/>
</dbReference>
<evidence type="ECO:0000256" key="2">
    <source>
        <dbReference type="ARBA" id="ARBA00023015"/>
    </source>
</evidence>
<dbReference type="InterPro" id="IPR005119">
    <property type="entry name" value="LysR_subst-bd"/>
</dbReference>
<keyword evidence="2" id="KW-0805">Transcription regulation</keyword>
<keyword evidence="4" id="KW-0804">Transcription</keyword>
<evidence type="ECO:0000256" key="1">
    <source>
        <dbReference type="ARBA" id="ARBA00009437"/>
    </source>
</evidence>